<evidence type="ECO:0000256" key="1">
    <source>
        <dbReference type="ARBA" id="ARBA00001927"/>
    </source>
</evidence>
<proteinExistence type="predicted"/>
<keyword evidence="3 8" id="KW-0479">Metal-binding</keyword>
<evidence type="ECO:0000256" key="3">
    <source>
        <dbReference type="ARBA" id="ARBA00022723"/>
    </source>
</evidence>
<dbReference type="Gene3D" id="3.30.70.20">
    <property type="match status" value="1"/>
</dbReference>
<dbReference type="PANTHER" id="PTHR36923:SF3">
    <property type="entry name" value="FERREDOXIN"/>
    <property type="match status" value="1"/>
</dbReference>
<evidence type="ECO:0000256" key="4">
    <source>
        <dbReference type="ARBA" id="ARBA00022982"/>
    </source>
</evidence>
<dbReference type="Proteomes" id="UP000746503">
    <property type="component" value="Unassembled WGS sequence"/>
</dbReference>
<organism evidence="9 10">
    <name type="scientific">Streptomyces spiramenti</name>
    <dbReference type="NCBI Taxonomy" id="2720606"/>
    <lineage>
        <taxon>Bacteria</taxon>
        <taxon>Bacillati</taxon>
        <taxon>Actinomycetota</taxon>
        <taxon>Actinomycetes</taxon>
        <taxon>Kitasatosporales</taxon>
        <taxon>Streptomycetaceae</taxon>
        <taxon>Streptomyces</taxon>
    </lineage>
</organism>
<dbReference type="EMBL" id="JAAVJB010000009">
    <property type="protein sequence ID" value="NJP65192.1"/>
    <property type="molecule type" value="Genomic_DNA"/>
</dbReference>
<evidence type="ECO:0000256" key="6">
    <source>
        <dbReference type="ARBA" id="ARBA00023014"/>
    </source>
</evidence>
<comment type="function">
    <text evidence="8">Ferredoxins are iron-sulfur proteins that transfer electrons in a wide variety of metabolic reactions.</text>
</comment>
<dbReference type="PANTHER" id="PTHR36923">
    <property type="entry name" value="FERREDOXIN"/>
    <property type="match status" value="1"/>
</dbReference>
<keyword evidence="7" id="KW-0003">3Fe-4S</keyword>
<keyword evidence="10" id="KW-1185">Reference proteome</keyword>
<protein>
    <recommendedName>
        <fullName evidence="8">Ferredoxin</fullName>
    </recommendedName>
</protein>
<keyword evidence="4 8" id="KW-0249">Electron transport</keyword>
<evidence type="ECO:0000313" key="10">
    <source>
        <dbReference type="Proteomes" id="UP000746503"/>
    </source>
</evidence>
<dbReference type="PRINTS" id="PR00352">
    <property type="entry name" value="3FE4SFRDOXIN"/>
</dbReference>
<evidence type="ECO:0000256" key="7">
    <source>
        <dbReference type="ARBA" id="ARBA00023291"/>
    </source>
</evidence>
<dbReference type="SUPFAM" id="SSF54862">
    <property type="entry name" value="4Fe-4S ferredoxins"/>
    <property type="match status" value="1"/>
</dbReference>
<reference evidence="9 10" key="1">
    <citation type="submission" date="2020-03" db="EMBL/GenBank/DDBJ databases">
        <title>Draft genome of Streptomyces sp. ventii, isolated from the Axial Seamount in the Pacific Ocean, and resequencing of the two type strains Streptomyces lonarensis strain NCL 716 and Streptomyces bohaiensis strain 11A07.</title>
        <authorList>
            <person name="Loughran R.M."/>
            <person name="Pfannmuller K.M."/>
            <person name="Wasson B.J."/>
            <person name="Deadmond M.C."/>
            <person name="Paddock B.E."/>
            <person name="Koyack M.J."/>
            <person name="Gallegos D.A."/>
            <person name="Mitchell E.A."/>
            <person name="Ushijima B."/>
            <person name="Saw J.H."/>
            <person name="Mcphail K.L."/>
            <person name="Videau P."/>
        </authorList>
    </citation>
    <scope>NUCLEOTIDE SEQUENCE [LARGE SCALE GENOMIC DNA]</scope>
    <source>
        <strain evidence="10">5675061</strain>
    </source>
</reference>
<dbReference type="InterPro" id="IPR051269">
    <property type="entry name" value="Fe-S_cluster_ET"/>
</dbReference>
<evidence type="ECO:0000256" key="5">
    <source>
        <dbReference type="ARBA" id="ARBA00023004"/>
    </source>
</evidence>
<dbReference type="InterPro" id="IPR001080">
    <property type="entry name" value="3Fe4S_ferredoxin"/>
</dbReference>
<evidence type="ECO:0000313" key="9">
    <source>
        <dbReference type="EMBL" id="NJP65192.1"/>
    </source>
</evidence>
<name>A0ABX1AL36_9ACTN</name>
<accession>A0ABX1AL36</accession>
<dbReference type="RefSeq" id="WP_167931720.1">
    <property type="nucleotide sequence ID" value="NZ_JAAVJB010000009.1"/>
</dbReference>
<keyword evidence="2 8" id="KW-0813">Transport</keyword>
<keyword evidence="6 8" id="KW-0411">Iron-sulfur</keyword>
<comment type="caution">
    <text evidence="9">The sequence shown here is derived from an EMBL/GenBank/DDBJ whole genome shotgun (WGS) entry which is preliminary data.</text>
</comment>
<evidence type="ECO:0000256" key="2">
    <source>
        <dbReference type="ARBA" id="ARBA00022448"/>
    </source>
</evidence>
<comment type="cofactor">
    <cofactor evidence="1">
        <name>[3Fe-4S] cluster</name>
        <dbReference type="ChEBI" id="CHEBI:21137"/>
    </cofactor>
</comment>
<dbReference type="Pfam" id="PF13370">
    <property type="entry name" value="Fer4_13"/>
    <property type="match status" value="1"/>
</dbReference>
<gene>
    <name evidence="9" type="ORF">HCJ92_02560</name>
</gene>
<evidence type="ECO:0000256" key="8">
    <source>
        <dbReference type="RuleBase" id="RU368020"/>
    </source>
</evidence>
<sequence>MTPEASPAPPGGAAARVLVDRTACIGSGQCVLAAETVFDQSTEDGLVVLLSPVPGPGELDDVRDAVDRCPARAIELAGGPPPGGGAPA</sequence>
<keyword evidence="5 8" id="KW-0408">Iron</keyword>